<dbReference type="Proteomes" id="UP000298763">
    <property type="component" value="Chromosome"/>
</dbReference>
<evidence type="ECO:0000256" key="1">
    <source>
        <dbReference type="ARBA" id="ARBA00001255"/>
    </source>
</evidence>
<evidence type="ECO:0000259" key="9">
    <source>
        <dbReference type="Pfam" id="PF16875"/>
    </source>
</evidence>
<dbReference type="PROSITE" id="PS00512">
    <property type="entry name" value="ALPHA_GALACTOSIDASE"/>
    <property type="match status" value="1"/>
</dbReference>
<dbReference type="Pfam" id="PF16875">
    <property type="entry name" value="Glyco_hydro_36N"/>
    <property type="match status" value="1"/>
</dbReference>
<feature type="active site" description="Proton donor" evidence="6">
    <location>
        <position position="603"/>
    </location>
</feature>
<dbReference type="PRINTS" id="PR00743">
    <property type="entry name" value="GLHYDRLASE36"/>
</dbReference>
<dbReference type="InterPro" id="IPR017853">
    <property type="entry name" value="GH"/>
</dbReference>
<dbReference type="AlphaFoldDB" id="A0A4P8HLB4"/>
<dbReference type="CDD" id="cd14791">
    <property type="entry name" value="GH36"/>
    <property type="match status" value="1"/>
</dbReference>
<evidence type="ECO:0000259" key="8">
    <source>
        <dbReference type="Pfam" id="PF16874"/>
    </source>
</evidence>
<proteinExistence type="inferred from homology"/>
<comment type="catalytic activity">
    <reaction evidence="1 5">
        <text>Hydrolysis of terminal, non-reducing alpha-D-galactose residues in alpha-D-galactosides, including galactose oligosaccharides, galactomannans and galactolipids.</text>
        <dbReference type="EC" id="3.2.1.22"/>
    </reaction>
</comment>
<feature type="active site" description="Nucleophile" evidence="6">
    <location>
        <position position="533"/>
    </location>
</feature>
<dbReference type="InterPro" id="IPR050985">
    <property type="entry name" value="Alpha-glycosidase_related"/>
</dbReference>
<feature type="binding site" evidence="7">
    <location>
        <position position="254"/>
    </location>
    <ligand>
        <name>substrate</name>
    </ligand>
</feature>
<dbReference type="OrthoDB" id="9758822at2"/>
<dbReference type="PANTHER" id="PTHR43053">
    <property type="entry name" value="GLYCOSIDASE FAMILY 31"/>
    <property type="match status" value="1"/>
</dbReference>
<evidence type="ECO:0000256" key="4">
    <source>
        <dbReference type="ARBA" id="ARBA00023295"/>
    </source>
</evidence>
<dbReference type="GO" id="GO:0016052">
    <property type="term" value="P:carbohydrate catabolic process"/>
    <property type="evidence" value="ECO:0007669"/>
    <property type="project" value="InterPro"/>
</dbReference>
<dbReference type="EMBL" id="CP040017">
    <property type="protein sequence ID" value="QCP10437.1"/>
    <property type="molecule type" value="Genomic_DNA"/>
</dbReference>
<evidence type="ECO:0000313" key="11">
    <source>
        <dbReference type="EMBL" id="QCP10437.1"/>
    </source>
</evidence>
<sequence length="782" mass="86768">MLPQTIRDDHATPALPKRRTVLQTLLLGLGAIGAREALAGSGDDAAAATPGKPDGAIAYDAGRKVFHLQTPATSYILQVAGNGTLAHVYWGRRLRSSAWPGMRNAKDGVPAPARPDLGDRNHSPNTQLQEFPGYGTGDFRHPAYQVKLANGTTVTDLRYAGHRITAGKPRLDGLPATYAENAGEASTLEIELRDRASGLAVFLSYTVFTQHDAIARSVRFVNQGRAPMRLARAYSASVDFPHARFELLHLSGDWARERELFRRRLAPGLQSIDSRRGASGLEHNPFIALLSPGADEEHGDVYGFSLVYSGSFAAQVEVGQYRTTRVSMGINDFDFEWLLEPNQSFQAPELVMVYSADGLGAMSRSYHRLYRQRLCRGAFRDQPRPVLINNWEATYFDFDAAKLETIASAGSELGIELFVLDDGWFGKRDADNSSLGDWVVDRRKLPNGLADLAGRVNRLGMQFGLWFEPEMISADSDLYRAHPDWCLHVPAHERSESRHQLVLDLSRKDVCAHVLEAVSAVLRSAPVRYVKWDMNRNMTEIGSALLPAARQRETAHRYMLGLYGILETLTSRFPQVLFESCASGGGRFDPGMLYYMPQTWTSDNSDAVSRLKIQYATSLVYPASSMGSHVSAVPNHQVGRVTPLRTRGDVAMSGNFGYELDLSRLGPDEKTEVRRQVAQYKALRPLIQFGDFYRLRNPFDGNDTAWMFVAPDRSEAFVVYVQVLAEANAPLGWLQLRGLDPAARYRCAEDGKTYGGDQLMYAGLLLPTINADFHSIAWHLHA</sequence>
<keyword evidence="12" id="KW-1185">Reference proteome</keyword>
<evidence type="ECO:0000313" key="13">
    <source>
        <dbReference type="Proteomes" id="UP000584325"/>
    </source>
</evidence>
<reference evidence="11 12" key="1">
    <citation type="submission" date="2019-05" db="EMBL/GenBank/DDBJ databases">
        <title>Draft Genome Sequences of Six Type Strains of the Genus Massilia.</title>
        <authorList>
            <person name="Miess H."/>
            <person name="Frediansyhah A."/>
            <person name="Gross H."/>
        </authorList>
    </citation>
    <scope>NUCLEOTIDE SEQUENCE [LARGE SCALE GENOMIC DNA]</scope>
    <source>
        <strain evidence="11 12">DSMZ 26121</strain>
    </source>
</reference>
<dbReference type="FunFam" id="3.20.20.70:FF:000118">
    <property type="entry name" value="Alpha-galactosidase"/>
    <property type="match status" value="1"/>
</dbReference>
<evidence type="ECO:0000256" key="3">
    <source>
        <dbReference type="ARBA" id="ARBA00022801"/>
    </source>
</evidence>
<dbReference type="PIRSF" id="PIRSF005536">
    <property type="entry name" value="Agal"/>
    <property type="match status" value="1"/>
</dbReference>
<evidence type="ECO:0000256" key="6">
    <source>
        <dbReference type="PIRSR" id="PIRSR005536-1"/>
    </source>
</evidence>
<dbReference type="SUPFAM" id="SSF51445">
    <property type="entry name" value="(Trans)glycosidases"/>
    <property type="match status" value="1"/>
</dbReference>
<gene>
    <name evidence="11" type="ORF">FCL38_08350</name>
    <name evidence="10" type="ORF">FHS02_002067</name>
</gene>
<feature type="binding site" evidence="7">
    <location>
        <position position="603"/>
    </location>
    <ligand>
        <name>substrate</name>
    </ligand>
</feature>
<dbReference type="InterPro" id="IPR031705">
    <property type="entry name" value="Glyco_hydro_36_C"/>
</dbReference>
<feature type="binding site" evidence="7">
    <location>
        <begin position="531"/>
        <end position="535"/>
    </location>
    <ligand>
        <name>substrate</name>
    </ligand>
</feature>
<dbReference type="InterPro" id="IPR031704">
    <property type="entry name" value="Glyco_hydro_36_N"/>
</dbReference>
<dbReference type="Gene3D" id="2.60.40.1180">
    <property type="entry name" value="Golgi alpha-mannosidase II"/>
    <property type="match status" value="1"/>
</dbReference>
<dbReference type="GO" id="GO:0004557">
    <property type="term" value="F:alpha-galactosidase activity"/>
    <property type="evidence" value="ECO:0007669"/>
    <property type="project" value="UniProtKB-UniRule"/>
</dbReference>
<feature type="domain" description="Glycosyl hydrolase family 36 N-terminal" evidence="9">
    <location>
        <begin position="83"/>
        <end position="340"/>
    </location>
</feature>
<dbReference type="InterPro" id="IPR002252">
    <property type="entry name" value="Glyco_hydro_36"/>
</dbReference>
<name>A0A4P8HLB4_9BURK</name>
<evidence type="ECO:0000256" key="7">
    <source>
        <dbReference type="PIRSR" id="PIRSR005536-2"/>
    </source>
</evidence>
<evidence type="ECO:0000313" key="12">
    <source>
        <dbReference type="Proteomes" id="UP000298763"/>
    </source>
</evidence>
<dbReference type="InterPro" id="IPR038417">
    <property type="entry name" value="Alpga-gal_N_sf"/>
</dbReference>
<dbReference type="Pfam" id="PF02065">
    <property type="entry name" value="Melibiase"/>
    <property type="match status" value="1"/>
</dbReference>
<dbReference type="Gene3D" id="2.70.98.60">
    <property type="entry name" value="alpha-galactosidase from lactobacil brevis"/>
    <property type="match status" value="1"/>
</dbReference>
<dbReference type="Gene3D" id="3.20.20.70">
    <property type="entry name" value="Aldolase class I"/>
    <property type="match status" value="1"/>
</dbReference>
<dbReference type="Pfam" id="PF16874">
    <property type="entry name" value="Glyco_hydro_36C"/>
    <property type="match status" value="1"/>
</dbReference>
<dbReference type="EC" id="3.2.1.22" evidence="2 5"/>
<dbReference type="EMBL" id="JACHXS010000003">
    <property type="protein sequence ID" value="MBB3221260.1"/>
    <property type="molecule type" value="Genomic_DNA"/>
</dbReference>
<dbReference type="PANTHER" id="PTHR43053:SF3">
    <property type="entry name" value="ALPHA-GALACTOSIDASE C-RELATED"/>
    <property type="match status" value="1"/>
</dbReference>
<organism evidence="10 13">
    <name type="scientific">Pseudoduganella umbonata</name>
    <dbReference type="NCBI Taxonomy" id="864828"/>
    <lineage>
        <taxon>Bacteria</taxon>
        <taxon>Pseudomonadati</taxon>
        <taxon>Pseudomonadota</taxon>
        <taxon>Betaproteobacteria</taxon>
        <taxon>Burkholderiales</taxon>
        <taxon>Oxalobacteraceae</taxon>
        <taxon>Telluria group</taxon>
        <taxon>Pseudoduganella</taxon>
    </lineage>
</organism>
<dbReference type="InterPro" id="IPR013780">
    <property type="entry name" value="Glyco_hydro_b"/>
</dbReference>
<dbReference type="Proteomes" id="UP000584325">
    <property type="component" value="Unassembled WGS sequence"/>
</dbReference>
<dbReference type="InterPro" id="IPR000111">
    <property type="entry name" value="Glyco_hydro_27/36_CS"/>
</dbReference>
<protein>
    <recommendedName>
        <fullName evidence="2 5">Alpha-galactosidase</fullName>
        <ecNumber evidence="2 5">3.2.1.22</ecNumber>
    </recommendedName>
</protein>
<evidence type="ECO:0000256" key="2">
    <source>
        <dbReference type="ARBA" id="ARBA00012755"/>
    </source>
</evidence>
<comment type="similarity">
    <text evidence="5">Belongs to the glycosyl hydrolase.</text>
</comment>
<feature type="binding site" evidence="7">
    <location>
        <position position="498"/>
    </location>
    <ligand>
        <name>substrate</name>
    </ligand>
</feature>
<keyword evidence="4 5" id="KW-0326">Glycosidase</keyword>
<evidence type="ECO:0000256" key="5">
    <source>
        <dbReference type="PIRNR" id="PIRNR005536"/>
    </source>
</evidence>
<feature type="domain" description="Glycosyl hydrolase family 36 C-terminal" evidence="8">
    <location>
        <begin position="704"/>
        <end position="780"/>
    </location>
</feature>
<reference evidence="10 13" key="2">
    <citation type="submission" date="2020-08" db="EMBL/GenBank/DDBJ databases">
        <title>Genomic Encyclopedia of Type Strains, Phase III (KMG-III): the genomes of soil and plant-associated and newly described type strains.</title>
        <authorList>
            <person name="Whitman W."/>
        </authorList>
    </citation>
    <scope>NUCLEOTIDE SEQUENCE [LARGE SCALE GENOMIC DNA]</scope>
    <source>
        <strain evidence="10 13">CECT 7753</strain>
    </source>
</reference>
<accession>A0A4P8HLB4</accession>
<dbReference type="RefSeq" id="WP_137313321.1">
    <property type="nucleotide sequence ID" value="NZ_CP040017.1"/>
</dbReference>
<feature type="binding site" evidence="7">
    <location>
        <begin position="421"/>
        <end position="422"/>
    </location>
    <ligand>
        <name>substrate</name>
    </ligand>
</feature>
<dbReference type="InterPro" id="IPR013785">
    <property type="entry name" value="Aldolase_TIM"/>
</dbReference>
<evidence type="ECO:0000313" key="10">
    <source>
        <dbReference type="EMBL" id="MBB3221260.1"/>
    </source>
</evidence>
<feature type="binding site" evidence="7">
    <location>
        <position position="581"/>
    </location>
    <ligand>
        <name>substrate</name>
    </ligand>
</feature>
<keyword evidence="3 5" id="KW-0378">Hydrolase</keyword>